<evidence type="ECO:0000313" key="3">
    <source>
        <dbReference type="EMBL" id="RYO85092.1"/>
    </source>
</evidence>
<sequence>MSAVFLDSSGSEDEFPAVADVIRRHRTKQLSKPQDRGEEDKENAPAPKSQIKASGPLMPKIPATPLRRRKLGLAQGQSVKSALFQPWTGPEGGSEEKGREPTRAKKSSRALVGESSEESFGSFGSSLEASRGSQAKSRRKGTILDDDEDDEPIARRRARQKPPTRLREMFSRPGSSLERSTKNSVSLSVGPSDGESGATSDRPAKSTYRGSDSQYAEESGSESRMSDSELFQTPPSQPKPKSIRRLKPVKTALSNDLETRKPMRTTSKSYHNRPGNQATKDNQVKDCSGDETHGEVSDKASKATPATGEDNLENAFEKLQIFNESSDSETDTSDANPSKKATTMDPTTPRKTNKTLPASPHKTPRIPMPPWKPEHKEFWDPEANFAWIDKHSPPKQPSSAAGTATGTANLIKNNQVNLPPAIDLTNDNDKDDGMGSPRKKKQAAPPSPKKQQREAKRAFDETKDALARSFLRELDERITGGRLGRLTEATGGLRTVWSNTLQTTAGRAHWKCRTATRTTRDADGASSTTSEARHEAHIELAAKVLTNEPDLLNTVAHEFCHLAVFMLDQQQQQQQQQADGGKKKKPAAHGPEFKAWGRRCSDAFAHRGIEVTTKHSYDIDYKYAWRCADCLCEVHRHSRSVDPRRHRCGRCRGELLQVKPTPRGGSSSAAETAAGSSSEQQGDAKIKKRQPSAWQEFLAREMKKLSASDKSLSFEKKMEIVSGRWRALRDAGADVKGVAEGVKALEIIDEVEVGVVDEVEAGVVDEVDVCSSG</sequence>
<proteinExistence type="predicted"/>
<dbReference type="PANTHER" id="PTHR23099">
    <property type="entry name" value="TRANSCRIPTIONAL REGULATOR"/>
    <property type="match status" value="1"/>
</dbReference>
<feature type="compositionally biased region" description="Low complexity" evidence="1">
    <location>
        <begin position="664"/>
        <end position="679"/>
    </location>
</feature>
<feature type="compositionally biased region" description="Basic and acidic residues" evidence="1">
    <location>
        <begin position="451"/>
        <end position="461"/>
    </location>
</feature>
<dbReference type="PANTHER" id="PTHR23099:SF0">
    <property type="entry name" value="GERM CELL NUCLEAR ACIDIC PROTEIN"/>
    <property type="match status" value="1"/>
</dbReference>
<feature type="region of interest" description="Disordered" evidence="1">
    <location>
        <begin position="659"/>
        <end position="688"/>
    </location>
</feature>
<feature type="compositionally biased region" description="Basic and acidic residues" evidence="1">
    <location>
        <begin position="33"/>
        <end position="43"/>
    </location>
</feature>
<reference evidence="3 4" key="1">
    <citation type="submission" date="2018-06" db="EMBL/GenBank/DDBJ databases">
        <title>Complete Genomes of Monosporascus.</title>
        <authorList>
            <person name="Robinson A.J."/>
            <person name="Natvig D.O."/>
        </authorList>
    </citation>
    <scope>NUCLEOTIDE SEQUENCE [LARGE SCALE GENOMIC DNA]</scope>
    <source>
        <strain evidence="3 4">CBS 609.92</strain>
    </source>
</reference>
<feature type="compositionally biased region" description="Basic residues" evidence="1">
    <location>
        <begin position="155"/>
        <end position="164"/>
    </location>
</feature>
<organism evidence="3 4">
    <name type="scientific">Monosporascus cannonballus</name>
    <dbReference type="NCBI Taxonomy" id="155416"/>
    <lineage>
        <taxon>Eukaryota</taxon>
        <taxon>Fungi</taxon>
        <taxon>Dikarya</taxon>
        <taxon>Ascomycota</taxon>
        <taxon>Pezizomycotina</taxon>
        <taxon>Sordariomycetes</taxon>
        <taxon>Xylariomycetidae</taxon>
        <taxon>Xylariales</taxon>
        <taxon>Xylariales incertae sedis</taxon>
        <taxon>Monosporascus</taxon>
    </lineage>
</organism>
<keyword evidence="4" id="KW-1185">Reference proteome</keyword>
<feature type="compositionally biased region" description="Polar residues" evidence="1">
    <location>
        <begin position="335"/>
        <end position="356"/>
    </location>
</feature>
<feature type="region of interest" description="Disordered" evidence="1">
    <location>
        <begin position="571"/>
        <end position="592"/>
    </location>
</feature>
<name>A0ABY0H8C5_9PEZI</name>
<feature type="compositionally biased region" description="Polar residues" evidence="1">
    <location>
        <begin position="173"/>
        <end position="189"/>
    </location>
</feature>
<protein>
    <recommendedName>
        <fullName evidence="2">SprT-like domain-containing protein</fullName>
    </recommendedName>
</protein>
<feature type="region of interest" description="Disordered" evidence="1">
    <location>
        <begin position="1"/>
        <end position="461"/>
    </location>
</feature>
<gene>
    <name evidence="3" type="ORF">DL762_005341</name>
</gene>
<evidence type="ECO:0000256" key="1">
    <source>
        <dbReference type="SAM" id="MobiDB-lite"/>
    </source>
</evidence>
<dbReference type="InterPro" id="IPR006640">
    <property type="entry name" value="SprT-like_domain"/>
</dbReference>
<feature type="compositionally biased region" description="Polar residues" evidence="1">
    <location>
        <begin position="264"/>
        <end position="281"/>
    </location>
</feature>
<feature type="domain" description="SprT-like" evidence="2">
    <location>
        <begin position="472"/>
        <end position="658"/>
    </location>
</feature>
<feature type="compositionally biased region" description="Basic and acidic residues" evidence="1">
    <location>
        <begin position="282"/>
        <end position="301"/>
    </location>
</feature>
<evidence type="ECO:0000313" key="4">
    <source>
        <dbReference type="Proteomes" id="UP000294003"/>
    </source>
</evidence>
<dbReference type="Proteomes" id="UP000294003">
    <property type="component" value="Unassembled WGS sequence"/>
</dbReference>
<dbReference type="Pfam" id="PF10263">
    <property type="entry name" value="SprT-like"/>
    <property type="match status" value="1"/>
</dbReference>
<dbReference type="SMART" id="SM00731">
    <property type="entry name" value="SprT"/>
    <property type="match status" value="1"/>
</dbReference>
<feature type="compositionally biased region" description="Basic and acidic residues" evidence="1">
    <location>
        <begin position="94"/>
        <end position="103"/>
    </location>
</feature>
<dbReference type="EMBL" id="QJNS01000144">
    <property type="protein sequence ID" value="RYO85092.1"/>
    <property type="molecule type" value="Genomic_DNA"/>
</dbReference>
<comment type="caution">
    <text evidence="3">The sequence shown here is derived from an EMBL/GenBank/DDBJ whole genome shotgun (WGS) entry which is preliminary data.</text>
</comment>
<accession>A0ABY0H8C5</accession>
<evidence type="ECO:0000259" key="2">
    <source>
        <dbReference type="SMART" id="SM00731"/>
    </source>
</evidence>